<accession>X1R276</accession>
<evidence type="ECO:0000256" key="2">
    <source>
        <dbReference type="ARBA" id="ARBA00022741"/>
    </source>
</evidence>
<gene>
    <name evidence="6" type="ORF">S12H4_15882</name>
</gene>
<organism evidence="6">
    <name type="scientific">marine sediment metagenome</name>
    <dbReference type="NCBI Taxonomy" id="412755"/>
    <lineage>
        <taxon>unclassified sequences</taxon>
        <taxon>metagenomes</taxon>
        <taxon>ecological metagenomes</taxon>
    </lineage>
</organism>
<name>X1R276_9ZZZZ</name>
<keyword evidence="4" id="KW-0648">Protein biosynthesis</keyword>
<evidence type="ECO:0008006" key="7">
    <source>
        <dbReference type="Google" id="ProtNLM"/>
    </source>
</evidence>
<evidence type="ECO:0000256" key="3">
    <source>
        <dbReference type="ARBA" id="ARBA00022840"/>
    </source>
</evidence>
<protein>
    <recommendedName>
        <fullName evidence="7">Tyrosine--tRNA ligase</fullName>
    </recommendedName>
</protein>
<proteinExistence type="predicted"/>
<evidence type="ECO:0000256" key="5">
    <source>
        <dbReference type="ARBA" id="ARBA00023146"/>
    </source>
</evidence>
<dbReference type="AlphaFoldDB" id="X1R276"/>
<keyword evidence="2" id="KW-0547">Nucleotide-binding</keyword>
<evidence type="ECO:0000256" key="4">
    <source>
        <dbReference type="ARBA" id="ARBA00022917"/>
    </source>
</evidence>
<keyword evidence="5" id="KW-0030">Aminoacyl-tRNA synthetase</keyword>
<dbReference type="SUPFAM" id="SSF52374">
    <property type="entry name" value="Nucleotidylyl transferase"/>
    <property type="match status" value="1"/>
</dbReference>
<comment type="caution">
    <text evidence="6">The sequence shown here is derived from an EMBL/GenBank/DDBJ whole genome shotgun (WGS) entry which is preliminary data.</text>
</comment>
<keyword evidence="3" id="KW-0067">ATP-binding</keyword>
<dbReference type="InterPro" id="IPR002305">
    <property type="entry name" value="aa-tRNA-synth_Ic"/>
</dbReference>
<dbReference type="GO" id="GO:0004812">
    <property type="term" value="F:aminoacyl-tRNA ligase activity"/>
    <property type="evidence" value="ECO:0007669"/>
    <property type="project" value="UniProtKB-KW"/>
</dbReference>
<dbReference type="PROSITE" id="PS00178">
    <property type="entry name" value="AA_TRNA_LIGASE_I"/>
    <property type="match status" value="1"/>
</dbReference>
<dbReference type="Gene3D" id="3.40.50.620">
    <property type="entry name" value="HUPs"/>
    <property type="match status" value="1"/>
</dbReference>
<dbReference type="Pfam" id="PF00579">
    <property type="entry name" value="tRNA-synt_1b"/>
    <property type="match status" value="1"/>
</dbReference>
<reference evidence="6" key="1">
    <citation type="journal article" date="2014" name="Front. Microbiol.">
        <title>High frequency of phylogenetically diverse reductive dehalogenase-homologous genes in deep subseafloor sedimentary metagenomes.</title>
        <authorList>
            <person name="Kawai M."/>
            <person name="Futagami T."/>
            <person name="Toyoda A."/>
            <person name="Takaki Y."/>
            <person name="Nishi S."/>
            <person name="Hori S."/>
            <person name="Arai W."/>
            <person name="Tsubouchi T."/>
            <person name="Morono Y."/>
            <person name="Uchiyama I."/>
            <person name="Ito T."/>
            <person name="Fujiyama A."/>
            <person name="Inagaki F."/>
            <person name="Takami H."/>
        </authorList>
    </citation>
    <scope>NUCLEOTIDE SEQUENCE</scope>
    <source>
        <strain evidence="6">Expedition CK06-06</strain>
    </source>
</reference>
<keyword evidence="1" id="KW-0436">Ligase</keyword>
<dbReference type="GO" id="GO:0005524">
    <property type="term" value="F:ATP binding"/>
    <property type="evidence" value="ECO:0007669"/>
    <property type="project" value="UniProtKB-KW"/>
</dbReference>
<evidence type="ECO:0000256" key="1">
    <source>
        <dbReference type="ARBA" id="ARBA00022598"/>
    </source>
</evidence>
<dbReference type="GO" id="GO:0006418">
    <property type="term" value="P:tRNA aminoacylation for protein translation"/>
    <property type="evidence" value="ECO:0007669"/>
    <property type="project" value="InterPro"/>
</dbReference>
<sequence length="59" mass="6660">MKSVEEQFEYLKKGCVDIIQEKELKAKLARSLKKNKPLKVKAGFDPTAPDIHLGHISLP</sequence>
<dbReference type="InterPro" id="IPR001412">
    <property type="entry name" value="aa-tRNA-synth_I_CS"/>
</dbReference>
<evidence type="ECO:0000313" key="6">
    <source>
        <dbReference type="EMBL" id="GAI74643.1"/>
    </source>
</evidence>
<dbReference type="EMBL" id="BARW01007659">
    <property type="protein sequence ID" value="GAI74643.1"/>
    <property type="molecule type" value="Genomic_DNA"/>
</dbReference>
<dbReference type="InterPro" id="IPR014729">
    <property type="entry name" value="Rossmann-like_a/b/a_fold"/>
</dbReference>